<feature type="chain" id="PRO_5046890933" description="Ice-binding protein C-terminal domain-containing protein" evidence="1">
    <location>
        <begin position="24"/>
        <end position="255"/>
    </location>
</feature>
<accession>A0ABQ3FZL4</accession>
<dbReference type="EMBL" id="BMYK01000004">
    <property type="protein sequence ID" value="GHC79043.1"/>
    <property type="molecule type" value="Genomic_DNA"/>
</dbReference>
<comment type="caution">
    <text evidence="3">The sequence shown here is derived from an EMBL/GenBank/DDBJ whole genome shotgun (WGS) entry which is preliminary data.</text>
</comment>
<keyword evidence="1" id="KW-0732">Signal</keyword>
<evidence type="ECO:0000259" key="2">
    <source>
        <dbReference type="Pfam" id="PF07589"/>
    </source>
</evidence>
<dbReference type="RefSeq" id="WP_189686782.1">
    <property type="nucleotide sequence ID" value="NZ_BMYK01000004.1"/>
</dbReference>
<feature type="domain" description="Ice-binding protein C-terminal" evidence="2">
    <location>
        <begin position="231"/>
        <end position="253"/>
    </location>
</feature>
<feature type="signal peptide" evidence="1">
    <location>
        <begin position="1"/>
        <end position="23"/>
    </location>
</feature>
<dbReference type="InterPro" id="IPR013424">
    <property type="entry name" value="Ice-binding_C"/>
</dbReference>
<proteinExistence type="predicted"/>
<dbReference type="Pfam" id="PF07589">
    <property type="entry name" value="PEP-CTERM"/>
    <property type="match status" value="1"/>
</dbReference>
<sequence>MNHRITSFGLALALTLGAAASQAAVARFDTTSFSYSVSSGALNWSTADQYQRLDTEAASGGGALGYDSASNDWSSWASQALAASSPYAGASAATAGQTLQGNAQATRTNLLPIDVPAHTSRAYANQAGVFSLTEDGTVTFTIGWRIEVQGDASDPLADYGHALMALMAGAYDGSTGTSLNEELFSFDAVSGLAVASGTWVFDVTLAAGQLGYYDLTGTASAEASAQGAAEVPEPASLALFGAGLAALLGLRRRRG</sequence>
<evidence type="ECO:0000256" key="1">
    <source>
        <dbReference type="SAM" id="SignalP"/>
    </source>
</evidence>
<organism evidence="3 4">
    <name type="scientific">Pseudorhodoferax aquiterrae</name>
    <dbReference type="NCBI Taxonomy" id="747304"/>
    <lineage>
        <taxon>Bacteria</taxon>
        <taxon>Pseudomonadati</taxon>
        <taxon>Pseudomonadota</taxon>
        <taxon>Betaproteobacteria</taxon>
        <taxon>Burkholderiales</taxon>
        <taxon>Comamonadaceae</taxon>
    </lineage>
</organism>
<dbReference type="NCBIfam" id="TIGR02595">
    <property type="entry name" value="PEP_CTERM"/>
    <property type="match status" value="1"/>
</dbReference>
<gene>
    <name evidence="3" type="ORF">GCM10007320_19990</name>
</gene>
<protein>
    <recommendedName>
        <fullName evidence="2">Ice-binding protein C-terminal domain-containing protein</fullName>
    </recommendedName>
</protein>
<dbReference type="Proteomes" id="UP000626210">
    <property type="component" value="Unassembled WGS sequence"/>
</dbReference>
<evidence type="ECO:0000313" key="4">
    <source>
        <dbReference type="Proteomes" id="UP000626210"/>
    </source>
</evidence>
<keyword evidence="4" id="KW-1185">Reference proteome</keyword>
<reference evidence="4" key="1">
    <citation type="journal article" date="2019" name="Int. J. Syst. Evol. Microbiol.">
        <title>The Global Catalogue of Microorganisms (GCM) 10K type strain sequencing project: providing services to taxonomists for standard genome sequencing and annotation.</title>
        <authorList>
            <consortium name="The Broad Institute Genomics Platform"/>
            <consortium name="The Broad Institute Genome Sequencing Center for Infectious Disease"/>
            <person name="Wu L."/>
            <person name="Ma J."/>
        </authorList>
    </citation>
    <scope>NUCLEOTIDE SEQUENCE [LARGE SCALE GENOMIC DNA]</scope>
    <source>
        <strain evidence="4">KCTC 23314</strain>
    </source>
</reference>
<name>A0ABQ3FZL4_9BURK</name>
<evidence type="ECO:0000313" key="3">
    <source>
        <dbReference type="EMBL" id="GHC79043.1"/>
    </source>
</evidence>